<protein>
    <submittedName>
        <fullName evidence="3">CocE/NonD family hydrolase</fullName>
    </submittedName>
</protein>
<dbReference type="InterPro" id="IPR050585">
    <property type="entry name" value="Xaa-Pro_dipeptidyl-ppase/CocE"/>
</dbReference>
<dbReference type="InterPro" id="IPR008979">
    <property type="entry name" value="Galactose-bd-like_sf"/>
</dbReference>
<dbReference type="SUPFAM" id="SSF53474">
    <property type="entry name" value="alpha/beta-Hydrolases"/>
    <property type="match status" value="1"/>
</dbReference>
<dbReference type="GO" id="GO:0008239">
    <property type="term" value="F:dipeptidyl-peptidase activity"/>
    <property type="evidence" value="ECO:0007669"/>
    <property type="project" value="InterPro"/>
</dbReference>
<dbReference type="Gene3D" id="2.60.120.260">
    <property type="entry name" value="Galactose-binding domain-like"/>
    <property type="match status" value="1"/>
</dbReference>
<name>A0AAU8DIM7_9ACTN</name>
<gene>
    <name evidence="3" type="ORF">ABLG96_10955</name>
</gene>
<evidence type="ECO:0000313" key="3">
    <source>
        <dbReference type="EMBL" id="XCG61813.1"/>
    </source>
</evidence>
<proteinExistence type="predicted"/>
<keyword evidence="1 3" id="KW-0378">Hydrolase</keyword>
<accession>A0AAU8DIM7</accession>
<reference evidence="3" key="1">
    <citation type="submission" date="2024-05" db="EMBL/GenBank/DDBJ databases">
        <authorList>
            <person name="Cai S.Y."/>
            <person name="Jin L.M."/>
            <person name="Li H.R."/>
        </authorList>
    </citation>
    <scope>NUCLEOTIDE SEQUENCE</scope>
    <source>
        <strain evidence="3">A5-74</strain>
    </source>
</reference>
<dbReference type="PANTHER" id="PTHR43056:SF10">
    <property type="entry name" value="COCE_NOND FAMILY, PUTATIVE (AFU_ORTHOLOGUE AFUA_7G00600)-RELATED"/>
    <property type="match status" value="1"/>
</dbReference>
<dbReference type="EMBL" id="CP159218">
    <property type="protein sequence ID" value="XCG61813.1"/>
    <property type="molecule type" value="Genomic_DNA"/>
</dbReference>
<dbReference type="Gene3D" id="1.10.3020.20">
    <property type="match status" value="1"/>
</dbReference>
<evidence type="ECO:0000256" key="1">
    <source>
        <dbReference type="ARBA" id="ARBA00022801"/>
    </source>
</evidence>
<dbReference type="InterPro" id="IPR013736">
    <property type="entry name" value="Xaa-Pro_dipept_C"/>
</dbReference>
<dbReference type="SUPFAM" id="SSF49785">
    <property type="entry name" value="Galactose-binding domain-like"/>
    <property type="match status" value="1"/>
</dbReference>
<dbReference type="PANTHER" id="PTHR43056">
    <property type="entry name" value="PEPTIDASE S9 PROLYL OLIGOPEPTIDASE"/>
    <property type="match status" value="1"/>
</dbReference>
<dbReference type="Gene3D" id="3.40.50.1820">
    <property type="entry name" value="alpha/beta hydrolase"/>
    <property type="match status" value="1"/>
</dbReference>
<sequence length="798" mass="86546">MTATPDTIHHPGNGAAEQASAASGTAAVEVSTVVESLTGVFAGPIRGLAFRTPTERGLTDERGSFRYRQGESVTFLVGGLVLGNAVGAPRVNLAQLVNRVDGKMERLRDPIVTNLARLVHTLDHDGTVESGVTIAPAVHEVVGPMVLNFNQADTDAADVAPSADESGTATRMVSFSGDRSAAFAADPAVVALLDTLNATEGAFSGNSPRSLQNAAASRNELRRNIRGIIKATDVQIPLRDGSYVCADVFRPDDGSQHPVVMNQGFYGKAFDHGCIGNAADAERKEILEDRYFSGNPDGLQYENHESVDSSVWVPEGYVCIRVDARGVGNSPGLQAPFSVQQAEDYYDAIEWAGTQDFSNGNVGLWGMSYLAITQHTVASLQPPHLKAMVAIGTDADLYNEAFYGGGLYGEGFWGWWRKAMAGTNFTGERQETDWMAQMLATPFNDPAAYGAQGSIFMRPELEKATAPVWIVGPQTGVVIHQLGSSETFLRSTGAQAKRFDFVDAWFTHSYQQSTIAEHQQFFDHWLGGADNAIMDAAPVRVQVRTGNGGHFVSEESEWPIARTTYPRWYLDATPSDWSGDDRRQDFLRITTEAPTAAASADYDAHLDIGRPSMAPVGSIGGTPRWSTGVSFISDPMTQDLVLAGYLKVGLWVSSTSADMDAFVSLRVLDENDREIRYESLVPPVDPSSIHPVGHGLLKVSHRKLDESRSTDYWPVHTHLEADHRPLTPDEIVAVEIGLNPSSALIRKGCRLRIDVQPYSAAGVPARAYDESYHVGARNTVYTGPEYPSYLQLPIVPNR</sequence>
<organism evidence="3">
    <name type="scientific">Nakamurella sp. A5-74</name>
    <dbReference type="NCBI Taxonomy" id="3158264"/>
    <lineage>
        <taxon>Bacteria</taxon>
        <taxon>Bacillati</taxon>
        <taxon>Actinomycetota</taxon>
        <taxon>Actinomycetes</taxon>
        <taxon>Nakamurellales</taxon>
        <taxon>Nakamurellaceae</taxon>
        <taxon>Nakamurella</taxon>
    </lineage>
</organism>
<dbReference type="InterPro" id="IPR029058">
    <property type="entry name" value="AB_hydrolase_fold"/>
</dbReference>
<dbReference type="NCBIfam" id="TIGR00976">
    <property type="entry name" value="CocE_NonD"/>
    <property type="match status" value="2"/>
</dbReference>
<feature type="domain" description="Xaa-Pro dipeptidyl-peptidase C-terminal" evidence="2">
    <location>
        <begin position="519"/>
        <end position="791"/>
    </location>
</feature>
<dbReference type="AlphaFoldDB" id="A0AAU8DIM7"/>
<dbReference type="Pfam" id="PF02129">
    <property type="entry name" value="Peptidase_S15"/>
    <property type="match status" value="1"/>
</dbReference>
<dbReference type="Pfam" id="PF08530">
    <property type="entry name" value="PepX_C"/>
    <property type="match status" value="1"/>
</dbReference>
<dbReference type="InterPro" id="IPR000383">
    <property type="entry name" value="Xaa-Pro-like_dom"/>
</dbReference>
<dbReference type="InterPro" id="IPR005674">
    <property type="entry name" value="CocE/Ser_esterase"/>
</dbReference>
<dbReference type="SMART" id="SM00939">
    <property type="entry name" value="PepX_C"/>
    <property type="match status" value="1"/>
</dbReference>
<evidence type="ECO:0000259" key="2">
    <source>
        <dbReference type="SMART" id="SM00939"/>
    </source>
</evidence>
<dbReference type="RefSeq" id="WP_353647429.1">
    <property type="nucleotide sequence ID" value="NZ_CP159218.1"/>
</dbReference>